<dbReference type="Pfam" id="PF13286">
    <property type="entry name" value="HD_assoc"/>
    <property type="match status" value="1"/>
</dbReference>
<dbReference type="EMBL" id="JAAMPJ010000005">
    <property type="protein sequence ID" value="NGY61332.1"/>
    <property type="molecule type" value="Genomic_DNA"/>
</dbReference>
<dbReference type="SMART" id="SM00471">
    <property type="entry name" value="HDc"/>
    <property type="match status" value="1"/>
</dbReference>
<dbReference type="InterPro" id="IPR003607">
    <property type="entry name" value="HD/PDEase_dom"/>
</dbReference>
<feature type="domain" description="HD" evidence="3">
    <location>
        <begin position="57"/>
        <end position="226"/>
    </location>
</feature>
<dbReference type="SUPFAM" id="SSF109604">
    <property type="entry name" value="HD-domain/PDEase-like"/>
    <property type="match status" value="1"/>
</dbReference>
<keyword evidence="5" id="KW-1185">Reference proteome</keyword>
<evidence type="ECO:0000313" key="4">
    <source>
        <dbReference type="EMBL" id="NGY61332.1"/>
    </source>
</evidence>
<dbReference type="PANTHER" id="PTHR11373">
    <property type="entry name" value="DEOXYNUCLEOSIDE TRIPHOSPHATE TRIPHOSPHOHYDROLASE"/>
    <property type="match status" value="1"/>
</dbReference>
<dbReference type="CDD" id="cd00077">
    <property type="entry name" value="HDc"/>
    <property type="match status" value="1"/>
</dbReference>
<gene>
    <name evidence="4" type="primary">dgt</name>
    <name evidence="4" type="ORF">G7043_20625</name>
</gene>
<name>A0A7C9VRT1_9PSEU</name>
<dbReference type="GO" id="GO:0008832">
    <property type="term" value="F:dGTPase activity"/>
    <property type="evidence" value="ECO:0007669"/>
    <property type="project" value="TreeGrafter"/>
</dbReference>
<keyword evidence="1 4" id="KW-0378">Hydrolase</keyword>
<reference evidence="4 5" key="1">
    <citation type="submission" date="2020-03" db="EMBL/GenBank/DDBJ databases">
        <title>Isolation and identification of active actinomycetes.</title>
        <authorList>
            <person name="Sun X."/>
        </authorList>
    </citation>
    <scope>NUCLEOTIDE SEQUENCE [LARGE SCALE GENOMIC DNA]</scope>
    <source>
        <strain evidence="4 5">NEAU-D13</strain>
    </source>
</reference>
<evidence type="ECO:0000313" key="5">
    <source>
        <dbReference type="Proteomes" id="UP000481360"/>
    </source>
</evidence>
<evidence type="ECO:0000256" key="1">
    <source>
        <dbReference type="ARBA" id="ARBA00022801"/>
    </source>
</evidence>
<dbReference type="Proteomes" id="UP000481360">
    <property type="component" value="Unassembled WGS sequence"/>
</dbReference>
<dbReference type="InterPro" id="IPR050135">
    <property type="entry name" value="dGTPase-like"/>
</dbReference>
<evidence type="ECO:0000259" key="3">
    <source>
        <dbReference type="PROSITE" id="PS51831"/>
    </source>
</evidence>
<comment type="caution">
    <text evidence="4">The sequence shown here is derived from an EMBL/GenBank/DDBJ whole genome shotgun (WGS) entry which is preliminary data.</text>
</comment>
<dbReference type="GO" id="GO:0006203">
    <property type="term" value="P:dGTP catabolic process"/>
    <property type="evidence" value="ECO:0007669"/>
    <property type="project" value="TreeGrafter"/>
</dbReference>
<feature type="region of interest" description="Disordered" evidence="2">
    <location>
        <begin position="1"/>
        <end position="24"/>
    </location>
</feature>
<accession>A0A7C9VRT1</accession>
<dbReference type="AlphaFoldDB" id="A0A7C9VRT1"/>
<dbReference type="Gene3D" id="1.10.3210.10">
    <property type="entry name" value="Hypothetical protein af1432"/>
    <property type="match status" value="1"/>
</dbReference>
<organism evidence="4 5">
    <name type="scientific">Lentzea alba</name>
    <dbReference type="NCBI Taxonomy" id="2714351"/>
    <lineage>
        <taxon>Bacteria</taxon>
        <taxon>Bacillati</taxon>
        <taxon>Actinomycetota</taxon>
        <taxon>Actinomycetes</taxon>
        <taxon>Pseudonocardiales</taxon>
        <taxon>Pseudonocardiaceae</taxon>
        <taxon>Lentzea</taxon>
    </lineage>
</organism>
<dbReference type="NCBIfam" id="TIGR01353">
    <property type="entry name" value="dGTP_triPase"/>
    <property type="match status" value="1"/>
</dbReference>
<dbReference type="RefSeq" id="WP_166047701.1">
    <property type="nucleotide sequence ID" value="NZ_JAAMPJ010000005.1"/>
</dbReference>
<proteinExistence type="predicted"/>
<evidence type="ECO:0000256" key="2">
    <source>
        <dbReference type="SAM" id="MobiDB-lite"/>
    </source>
</evidence>
<dbReference type="Pfam" id="PF01966">
    <property type="entry name" value="HD"/>
    <property type="match status" value="1"/>
</dbReference>
<dbReference type="PROSITE" id="PS51831">
    <property type="entry name" value="HD"/>
    <property type="match status" value="1"/>
</dbReference>
<protein>
    <submittedName>
        <fullName evidence="4">DNTP triphosphohydrolase</fullName>
    </submittedName>
</protein>
<dbReference type="InterPro" id="IPR006261">
    <property type="entry name" value="dGTPase"/>
</dbReference>
<dbReference type="InterPro" id="IPR006674">
    <property type="entry name" value="HD_domain"/>
</dbReference>
<dbReference type="PANTHER" id="PTHR11373:SF32">
    <property type="entry name" value="DEOXYGUANOSINETRIPHOSPHATE TRIPHOSPHOHYDROLASE"/>
    <property type="match status" value="1"/>
</dbReference>
<sequence length="441" mass="50326">MSGNGEAERRHRDNQEPDYRGPFERDRDRVLYSSAFRRLAGVTQVAAVSEQRVLHNRLTHSLKVAQLGRRIAQHVEFGQRDLAGRIGVNPDVVETAGLAHDLGHPPFGHIAESVLNDKVKAIPGLEGFEGNAQTFRIVTKVAIRRKSHVGLDLTRSSLSAILKYPRTCADGDEGRPERWTDRTRGDKWGAYASEMDDFTWARRDREPHVRCPNAVIMDWADDITYATHDIEDYFRAGMIPLHDLGRDRAELIKQGKKRRAGHQGFDEQLFEQAMVKVLERLNGQGRSPEWETKQNRAWLNEVTTTHITELVDAVYLDGNPAVVRIHEDAQYAVEALKELTWFYVIDRPGLAMMQEGQKRIIGKLFDQLVACLKKDPRSRRVPVMLRELYEDVGPENHADEQARCARAVVDYLCLLTEGQAIDLRERMNGTTRNSMFGAWFH</sequence>
<dbReference type="InterPro" id="IPR026875">
    <property type="entry name" value="PHydrolase_assoc_dom"/>
</dbReference>